<reference evidence="1" key="2">
    <citation type="submission" date="2021-01" db="EMBL/GenBank/DDBJ databases">
        <authorList>
            <person name="Schikora-Tamarit M.A."/>
        </authorList>
    </citation>
    <scope>NUCLEOTIDE SEQUENCE</scope>
    <source>
        <strain evidence="1">NCAIM Y.01608</strain>
    </source>
</reference>
<organism evidence="1 2">
    <name type="scientific">Ogataea polymorpha</name>
    <dbReference type="NCBI Taxonomy" id="460523"/>
    <lineage>
        <taxon>Eukaryota</taxon>
        <taxon>Fungi</taxon>
        <taxon>Dikarya</taxon>
        <taxon>Ascomycota</taxon>
        <taxon>Saccharomycotina</taxon>
        <taxon>Pichiomycetes</taxon>
        <taxon>Pichiales</taxon>
        <taxon>Pichiaceae</taxon>
        <taxon>Ogataea</taxon>
    </lineage>
</organism>
<reference evidence="1" key="1">
    <citation type="journal article" date="2021" name="Open Biol.">
        <title>Shared evolutionary footprints suggest mitochondrial oxidative damage underlies multiple complex I losses in fungi.</title>
        <authorList>
            <person name="Schikora-Tamarit M.A."/>
            <person name="Marcet-Houben M."/>
            <person name="Nosek J."/>
            <person name="Gabaldon T."/>
        </authorList>
    </citation>
    <scope>NUCLEOTIDE SEQUENCE</scope>
    <source>
        <strain evidence="1">NCAIM Y.01608</strain>
    </source>
</reference>
<dbReference type="AlphaFoldDB" id="A0A9P8SZE4"/>
<comment type="caution">
    <text evidence="1">The sequence shown here is derived from an EMBL/GenBank/DDBJ whole genome shotgun (WGS) entry which is preliminary data.</text>
</comment>
<accession>A0A9P8SZE4</accession>
<dbReference type="Proteomes" id="UP000788993">
    <property type="component" value="Unassembled WGS sequence"/>
</dbReference>
<evidence type="ECO:0000313" key="1">
    <source>
        <dbReference type="EMBL" id="KAH3660648.1"/>
    </source>
</evidence>
<name>A0A9P8SZE4_9ASCO</name>
<evidence type="ECO:0000313" key="2">
    <source>
        <dbReference type="Proteomes" id="UP000788993"/>
    </source>
</evidence>
<sequence length="124" mass="13907">MIKTLSRRRSSSTIIGRSLDITSKYDSPPSPGYLYVSFSAICDLYSSAYLVLNSSSVMESSEPQPRSFSMRKDLKWKSPPSFSCGKYEAVCNVRLRLDVHILNSCSSCGLVWNENSSLTYSLLR</sequence>
<proteinExistence type="predicted"/>
<gene>
    <name evidence="1" type="ORF">OGATHE_004980</name>
</gene>
<dbReference type="EMBL" id="JAEUBD010001468">
    <property type="protein sequence ID" value="KAH3660648.1"/>
    <property type="molecule type" value="Genomic_DNA"/>
</dbReference>
<protein>
    <submittedName>
        <fullName evidence="1">Uncharacterized protein</fullName>
    </submittedName>
</protein>
<keyword evidence="2" id="KW-1185">Reference proteome</keyword>